<dbReference type="InterPro" id="IPR037026">
    <property type="entry name" value="Vgr_OB-fold_dom_sf"/>
</dbReference>
<feature type="domain" description="Gp5/Type VI secretion system Vgr protein OB-fold" evidence="1">
    <location>
        <begin position="369"/>
        <end position="444"/>
    </location>
</feature>
<dbReference type="Gene3D" id="2.40.50.230">
    <property type="entry name" value="Gp5 N-terminal domain"/>
    <property type="match status" value="1"/>
</dbReference>
<dbReference type="SUPFAM" id="SSF69279">
    <property type="entry name" value="Phage tail proteins"/>
    <property type="match status" value="1"/>
</dbReference>
<accession>A0A150PN78</accession>
<comment type="caution">
    <text evidence="2">The sequence shown here is derived from an EMBL/GenBank/DDBJ whole genome shotgun (WGS) entry which is preliminary data.</text>
</comment>
<dbReference type="InterPro" id="IPR006531">
    <property type="entry name" value="Gp5/Vgr_OB"/>
</dbReference>
<organism evidence="2 3">
    <name type="scientific">Sorangium cellulosum</name>
    <name type="common">Polyangium cellulosum</name>
    <dbReference type="NCBI Taxonomy" id="56"/>
    <lineage>
        <taxon>Bacteria</taxon>
        <taxon>Pseudomonadati</taxon>
        <taxon>Myxococcota</taxon>
        <taxon>Polyangia</taxon>
        <taxon>Polyangiales</taxon>
        <taxon>Polyangiaceae</taxon>
        <taxon>Sorangium</taxon>
    </lineage>
</organism>
<name>A0A150PN78_SORCE</name>
<proteinExistence type="predicted"/>
<dbReference type="Proteomes" id="UP000075604">
    <property type="component" value="Unassembled WGS sequence"/>
</dbReference>
<gene>
    <name evidence="2" type="ORF">BE04_35430</name>
</gene>
<sequence>MPAVTPTILSDGKPMDPAYELLSIDIRREVDRIPRAELRVLDGDAAQQAFAVSDTGFFAPGAKIEIKLRYEGEEDRCVFKGVVVRHGVEAGHDGSVLVIGLKDAAVKLTGARRSAVFRKMTDGAIVKQLIEAAGLEVGTIAETRPEHAEMVQYHAAPWDFILSRAGALGLLVVVEDGKISLRKMAVEGAPRHRFAYGITEIFDVEIEVDAEHQYRAVESVAWDVKEQKPTAASKAKSLRATQGNLDGGMLGDAVGNGTCTLSHPVPVAAEELQAWADARMARSRMALLRGRIAVPGFAGIRPLDVMEVAGVGERFNGTTLVTGFRHRVDASGWRTDVQFGLSPEELSRKEELREAPAAGLLPAVSGLHVGVVAEFEDDPDEELRVKVILPGVDAKQDKAVWARLAAPGAGKARGYFFRPEPKDEVVVGFFNDDPRRPVILGALFGSKNAPPEAMGKPSKKNDKSGIVTKFGTKIQLLDPDEDKASVSIETANKNKLLIDDGAKSIVLSDQHENSITMGKDGIEIKSEKGKVTISGKGVDIQ</sequence>
<dbReference type="SUPFAM" id="SSF69255">
    <property type="entry name" value="gp5 N-terminal domain-like"/>
    <property type="match status" value="1"/>
</dbReference>
<dbReference type="NCBIfam" id="TIGR01646">
    <property type="entry name" value="vgr_GE"/>
    <property type="match status" value="1"/>
</dbReference>
<reference evidence="2 3" key="1">
    <citation type="submission" date="2014-02" db="EMBL/GenBank/DDBJ databases">
        <title>The small core and large imbalanced accessory genome model reveals a collaborative survival strategy of Sorangium cellulosum strains in nature.</title>
        <authorList>
            <person name="Han K."/>
            <person name="Peng R."/>
            <person name="Blom J."/>
            <person name="Li Y.-Z."/>
        </authorList>
    </citation>
    <scope>NUCLEOTIDE SEQUENCE [LARGE SCALE GENOMIC DNA]</scope>
    <source>
        <strain evidence="2 3">So0157-18</strain>
    </source>
</reference>
<evidence type="ECO:0000259" key="1">
    <source>
        <dbReference type="Pfam" id="PF04717"/>
    </source>
</evidence>
<dbReference type="EMBL" id="JELX01001923">
    <property type="protein sequence ID" value="KYF57139.1"/>
    <property type="molecule type" value="Genomic_DNA"/>
</dbReference>
<evidence type="ECO:0000313" key="2">
    <source>
        <dbReference type="EMBL" id="KYF57139.1"/>
    </source>
</evidence>
<evidence type="ECO:0000313" key="3">
    <source>
        <dbReference type="Proteomes" id="UP000075604"/>
    </source>
</evidence>
<protein>
    <recommendedName>
        <fullName evidence="1">Gp5/Type VI secretion system Vgr protein OB-fold domain-containing protein</fullName>
    </recommendedName>
</protein>
<dbReference type="InterPro" id="IPR006533">
    <property type="entry name" value="T6SS_Vgr_RhsGE"/>
</dbReference>
<dbReference type="Pfam" id="PF04717">
    <property type="entry name" value="Phage_base_V"/>
    <property type="match status" value="1"/>
</dbReference>
<dbReference type="AlphaFoldDB" id="A0A150PN78"/>